<keyword evidence="5" id="KW-0614">Plasmid</keyword>
<feature type="domain" description="Bacterial repeat" evidence="4">
    <location>
        <begin position="752"/>
        <end position="807"/>
    </location>
</feature>
<dbReference type="InterPro" id="IPR044060">
    <property type="entry name" value="Bacterial_rp_domain"/>
</dbReference>
<feature type="transmembrane region" description="Helical" evidence="1">
    <location>
        <begin position="920"/>
        <end position="939"/>
    </location>
</feature>
<evidence type="ECO:0000259" key="3">
    <source>
        <dbReference type="Pfam" id="PF08924"/>
    </source>
</evidence>
<gene>
    <name evidence="5" type="ordered locus">AciX9_3825</name>
</gene>
<evidence type="ECO:0008006" key="7">
    <source>
        <dbReference type="Google" id="ProtNLM"/>
    </source>
</evidence>
<dbReference type="HOGENOM" id="CLU_302642_0_0_0"/>
<dbReference type="RefSeq" id="WP_013582133.1">
    <property type="nucleotide sequence ID" value="NC_015065.1"/>
</dbReference>
<dbReference type="Proteomes" id="UP000000343">
    <property type="component" value="Plasmid pACIX902"/>
</dbReference>
<keyword evidence="2" id="KW-0732">Signal</keyword>
<accession>E8X702</accession>
<dbReference type="InterPro" id="IPR015020">
    <property type="entry name" value="Rv2525c-like_Glyco_Hydro-like"/>
</dbReference>
<keyword evidence="6" id="KW-1185">Reference proteome</keyword>
<protein>
    <recommendedName>
        <fullName evidence="7">Photosynthesis system II assembly factor Ycf48/Hcf136-like domain-containing protein</fullName>
    </recommendedName>
</protein>
<keyword evidence="1" id="KW-0472">Membrane</keyword>
<organism evidence="6">
    <name type="scientific">Granulicella tundricola (strain ATCC BAA-1859 / DSM 23138 / MP5ACTX9)</name>
    <dbReference type="NCBI Taxonomy" id="1198114"/>
    <lineage>
        <taxon>Bacteria</taxon>
        <taxon>Pseudomonadati</taxon>
        <taxon>Acidobacteriota</taxon>
        <taxon>Terriglobia</taxon>
        <taxon>Terriglobales</taxon>
        <taxon>Acidobacteriaceae</taxon>
        <taxon>Granulicella</taxon>
    </lineage>
</organism>
<feature type="chain" id="PRO_5003230303" description="Photosynthesis system II assembly factor Ycf48/Hcf136-like domain-containing protein" evidence="2">
    <location>
        <begin position="29"/>
        <end position="985"/>
    </location>
</feature>
<evidence type="ECO:0000256" key="1">
    <source>
        <dbReference type="SAM" id="Phobius"/>
    </source>
</evidence>
<dbReference type="Pfam" id="PF18998">
    <property type="entry name" value="Flg_new_2"/>
    <property type="match status" value="2"/>
</dbReference>
<dbReference type="SUPFAM" id="SSF110296">
    <property type="entry name" value="Oligoxyloglucan reducing end-specific cellobiohydrolase"/>
    <property type="match status" value="1"/>
</dbReference>
<proteinExistence type="predicted"/>
<dbReference type="OrthoDB" id="140537at2"/>
<dbReference type="InterPro" id="IPR017853">
    <property type="entry name" value="GH"/>
</dbReference>
<keyword evidence="1" id="KW-1133">Transmembrane helix</keyword>
<dbReference type="SUPFAM" id="SSF51445">
    <property type="entry name" value="(Trans)glycosidases"/>
    <property type="match status" value="1"/>
</dbReference>
<evidence type="ECO:0000256" key="2">
    <source>
        <dbReference type="SAM" id="SignalP"/>
    </source>
</evidence>
<feature type="transmembrane region" description="Helical" evidence="1">
    <location>
        <begin position="896"/>
        <end position="913"/>
    </location>
</feature>
<dbReference type="KEGG" id="acm:AciX9_3825"/>
<dbReference type="Pfam" id="PF08924">
    <property type="entry name" value="Rv2525c_GlyHyd-like"/>
    <property type="match status" value="1"/>
</dbReference>
<name>E8X702_GRATM</name>
<feature type="transmembrane region" description="Helical" evidence="1">
    <location>
        <begin position="959"/>
        <end position="982"/>
    </location>
</feature>
<feature type="signal peptide" evidence="2">
    <location>
        <begin position="1"/>
        <end position="28"/>
    </location>
</feature>
<feature type="domain" description="Bacterial repeat" evidence="4">
    <location>
        <begin position="669"/>
        <end position="724"/>
    </location>
</feature>
<dbReference type="AlphaFoldDB" id="E8X702"/>
<evidence type="ECO:0000313" key="6">
    <source>
        <dbReference type="Proteomes" id="UP000000343"/>
    </source>
</evidence>
<feature type="domain" description="Rv2525c-like glycoside hydrolase-like" evidence="3">
    <location>
        <begin position="409"/>
        <end position="620"/>
    </location>
</feature>
<sequence length="985" mass="101449">MQKPAHVKLLQVLVAALSSLAVFQPALAQTASADTIQALKLVAPRSGWLLADNRLFWTDSLGAEWSEITLTQPNAPLVSGAFFSQQGEGWTVESAADGTALTIAHTPDKGAHWSYSSIASPFTEASVFNGISHPFFADSRNGWISLSIQSSSAFRRGLLLHTTDGGLHWTPTPNPPVGADLLFTDTTHGWTGPGPNGDELFATADAGQTWHASNLPKPSAALAHTNSTITLPIFTDAAHGSLLRTYLGDTGTTVIRYDTTDAGATWQPTVLPASTTFATLAPLSQSLPTIALSKQTGLTSTPATLTPLHSSFSTEANGWVLFSAGTCIPQTGVCTQSRSLMATQDGGHTFLSLGRIPGLELESTQQTNVPKKISSSAAAPTPASSFPVTGVLGFDACTLPTVAQLQTWWTGSPYKTVGTYIGGNEFACASGLSNLTPAYVSSVLTQGWEIVPIWVGPQAPGGTFTYSISTTPATATAQGVAEADSAVAQMISLGMNQGSTIAYDMEAYSYTVAANVATTQAFIQGWDSELHAKGYLAAVYSGHNEFDTWTATTVTPAIDTIWFTYFFSSGVTCGTTCNTVYPTTIDLPANYWLNHHRSRQTSSSFNSTYGGLTLNIDEDYTDAAFEVATNVVLTAKKTGAGCGTIATATINNSLDTSIDTAISCGTGCTSATASFAPTDTVTLTATPATNSVFASWSGCTSVSGTTCTVATTAAITVTATFNAAPTFALTVAKAGTGTGTVKSSDNFISCGTTCSASYIAGTSVTLTVTPGTGSLFGNWAGCTSTSGTTCSVTTGTAASTVTATFNPAPTFAAALSTTTLAIVGGQSATDTLTISPQVGYTGTFSPLACSGLPTSATCTFSPTTLTAAGDGAKLTSTLTITTIPVFTASIAEPTKLVMAGLLFPALFLPFCFIRQSAQKLRRFILLSICVLALGASQFLTGCTPGNPAPYSTVPPGVPFSGTINVTITSATGVTSLPIALTITSK</sequence>
<keyword evidence="1" id="KW-0812">Transmembrane</keyword>
<evidence type="ECO:0000259" key="4">
    <source>
        <dbReference type="Pfam" id="PF18998"/>
    </source>
</evidence>
<geneLocation type="plasmid" evidence="5 6">
    <name>pACIX902</name>
</geneLocation>
<evidence type="ECO:0000313" key="5">
    <source>
        <dbReference type="EMBL" id="ADW71111.1"/>
    </source>
</evidence>
<reference evidence="6" key="1">
    <citation type="submission" date="2011-01" db="EMBL/GenBank/DDBJ databases">
        <title>Complete sequence of plasmid2 of Acidobacterium sp. MP5ACTX9.</title>
        <authorList>
            <consortium name="US DOE Joint Genome Institute"/>
            <person name="Lucas S."/>
            <person name="Copeland A."/>
            <person name="Lapidus A."/>
            <person name="Cheng J.-F."/>
            <person name="Goodwin L."/>
            <person name="Pitluck S."/>
            <person name="Teshima H."/>
            <person name="Detter J.C."/>
            <person name="Han C."/>
            <person name="Tapia R."/>
            <person name="Land M."/>
            <person name="Hauser L."/>
            <person name="Kyrpides N."/>
            <person name="Ivanova N."/>
            <person name="Ovchinnikova G."/>
            <person name="Pagani I."/>
            <person name="Rawat S.R."/>
            <person name="Mannisto M."/>
            <person name="Haggblom M.M."/>
            <person name="Woyke T."/>
        </authorList>
    </citation>
    <scope>NUCLEOTIDE SEQUENCE [LARGE SCALE GENOMIC DNA]</scope>
    <source>
        <strain evidence="6">MP5ACTX9</strain>
        <plasmid evidence="6">Plasmid pACIX902</plasmid>
    </source>
</reference>
<dbReference type="Gene3D" id="3.20.20.80">
    <property type="entry name" value="Glycosidases"/>
    <property type="match status" value="1"/>
</dbReference>
<dbReference type="EMBL" id="CP002482">
    <property type="protein sequence ID" value="ADW71111.1"/>
    <property type="molecule type" value="Genomic_DNA"/>
</dbReference>